<dbReference type="AlphaFoldDB" id="A0AAW4FLZ7"/>
<dbReference type="Pfam" id="PF01381">
    <property type="entry name" value="HTH_3"/>
    <property type="match status" value="1"/>
</dbReference>
<evidence type="ECO:0000313" key="3">
    <source>
        <dbReference type="Proteomes" id="UP000744980"/>
    </source>
</evidence>
<reference evidence="2 3" key="1">
    <citation type="submission" date="2020-01" db="EMBL/GenBank/DDBJ databases">
        <title>Draft genome assembly of Ensifer adhaerens T173.</title>
        <authorList>
            <person name="Craig J.E."/>
            <person name="Stinchcombe J.R."/>
        </authorList>
    </citation>
    <scope>NUCLEOTIDE SEQUENCE [LARGE SCALE GENOMIC DNA]</scope>
    <source>
        <strain evidence="2 3">T173</strain>
    </source>
</reference>
<evidence type="ECO:0000259" key="1">
    <source>
        <dbReference type="Pfam" id="PF01381"/>
    </source>
</evidence>
<dbReference type="GO" id="GO:0003677">
    <property type="term" value="F:DNA binding"/>
    <property type="evidence" value="ECO:0007669"/>
    <property type="project" value="InterPro"/>
</dbReference>
<proteinExistence type="predicted"/>
<feature type="domain" description="HTH cro/C1-type" evidence="1">
    <location>
        <begin position="59"/>
        <end position="94"/>
    </location>
</feature>
<sequence>MQLIQFYEAEGIEFVGDLSFGKDVGRSGARWKAPGDLFADASDRTGFHSEKFGTSFSAARSLLDLKQSEIAERASLPPSTVSALETGTPWPSSSAILRDFYVNQGVEFLGWGDAGSGLFYGVGVRWSRTPAESAS</sequence>
<dbReference type="EMBL" id="WXFA01000009">
    <property type="protein sequence ID" value="MBM3092419.1"/>
    <property type="molecule type" value="Genomic_DNA"/>
</dbReference>
<dbReference type="Proteomes" id="UP000744980">
    <property type="component" value="Unassembled WGS sequence"/>
</dbReference>
<name>A0AAW4FLZ7_9HYPH</name>
<dbReference type="Gene3D" id="1.10.260.40">
    <property type="entry name" value="lambda repressor-like DNA-binding domains"/>
    <property type="match status" value="1"/>
</dbReference>
<keyword evidence="3" id="KW-1185">Reference proteome</keyword>
<protein>
    <submittedName>
        <fullName evidence="2">Helix-turn-helix domain-containing protein</fullName>
    </submittedName>
</protein>
<dbReference type="RefSeq" id="WP_203528268.1">
    <property type="nucleotide sequence ID" value="NZ_CP083370.1"/>
</dbReference>
<evidence type="ECO:0000313" key="2">
    <source>
        <dbReference type="EMBL" id="MBM3092419.1"/>
    </source>
</evidence>
<dbReference type="InterPro" id="IPR010982">
    <property type="entry name" value="Lambda_DNA-bd_dom_sf"/>
</dbReference>
<comment type="caution">
    <text evidence="2">The sequence shown here is derived from an EMBL/GenBank/DDBJ whole genome shotgun (WGS) entry which is preliminary data.</text>
</comment>
<dbReference type="SUPFAM" id="SSF47413">
    <property type="entry name" value="lambda repressor-like DNA-binding domains"/>
    <property type="match status" value="1"/>
</dbReference>
<dbReference type="CDD" id="cd00093">
    <property type="entry name" value="HTH_XRE"/>
    <property type="match status" value="1"/>
</dbReference>
<organism evidence="2 3">
    <name type="scientific">Ensifer canadensis</name>
    <dbReference type="NCBI Taxonomy" id="555315"/>
    <lineage>
        <taxon>Bacteria</taxon>
        <taxon>Pseudomonadati</taxon>
        <taxon>Pseudomonadota</taxon>
        <taxon>Alphaproteobacteria</taxon>
        <taxon>Hyphomicrobiales</taxon>
        <taxon>Rhizobiaceae</taxon>
        <taxon>Sinorhizobium/Ensifer group</taxon>
        <taxon>Ensifer</taxon>
    </lineage>
</organism>
<accession>A0AAW4FLZ7</accession>
<dbReference type="InterPro" id="IPR001387">
    <property type="entry name" value="Cro/C1-type_HTH"/>
</dbReference>
<gene>
    <name evidence="2" type="ORF">GFB56_16595</name>
</gene>